<sequence length="437" mass="48992">MPRFCLQGTHNFQEKEKSRARGSENQFFGVGKDRSDKWWKALGAQLRIHGWLAEIRKGDMAYGACISLSDKAKKWYLANSEDLMLEASPLLLSASAAKNKVTVSTGDTRRAAPSGATVAEEESKRRVLGRTRIRKYVPASAYPELQKKSGDAPQSIPLMEELRRLLDNVRMDLAKEYDCGPFQIASNKVLDQLTTIRPDSVDALESISDLPVERRRRFGQQFVDCIKQFAALHQLDTNVSSSSTIPTEIQETIARLSPSIQQTYKAHLLSAASIADLSKIRCVSESTTWGYLCSAVELGLPLQLDLLGINQDLVVTVLNAARQKLDGDVFRLKPLMEALPTDLIDYNRLKIVRAILVWEYVPDVDLEKPSQSAMRFRIIKDTLTIGVSCPVPETTMTPVLVFRSTYVPIKVTSDYDDILRRYLCCLLIKQVPKLILA</sequence>
<dbReference type="Pfam" id="PF14493">
    <property type="entry name" value="HTH_40"/>
    <property type="match status" value="1"/>
</dbReference>
<protein>
    <recommendedName>
        <fullName evidence="2">DNA 3'-5' helicase</fullName>
        <ecNumber evidence="2">5.6.2.4</ecNumber>
    </recommendedName>
</protein>
<gene>
    <name evidence="4" type="ORF">HPBE_LOCUS15092</name>
</gene>
<comment type="catalytic activity">
    <reaction evidence="1">
        <text>Couples ATP hydrolysis with the unwinding of duplex DNA by translocating in the 3'-5' direction.</text>
        <dbReference type="EC" id="5.6.2.4"/>
    </reaction>
</comment>
<dbReference type="SUPFAM" id="SSF46785">
    <property type="entry name" value="Winged helix' DNA-binding domain"/>
    <property type="match status" value="1"/>
</dbReference>
<dbReference type="GO" id="GO:0006260">
    <property type="term" value="P:DNA replication"/>
    <property type="evidence" value="ECO:0007669"/>
    <property type="project" value="InterPro"/>
</dbReference>
<dbReference type="InterPro" id="IPR018982">
    <property type="entry name" value="RQC_domain"/>
</dbReference>
<dbReference type="EC" id="5.6.2.4" evidence="2"/>
<dbReference type="GO" id="GO:0043138">
    <property type="term" value="F:3'-5' DNA helicase activity"/>
    <property type="evidence" value="ECO:0007669"/>
    <property type="project" value="UniProtKB-EC"/>
</dbReference>
<dbReference type="Gene3D" id="1.10.10.10">
    <property type="entry name" value="Winged helix-like DNA-binding domain superfamily/Winged helix DNA-binding domain"/>
    <property type="match status" value="1"/>
</dbReference>
<dbReference type="SMART" id="SM00341">
    <property type="entry name" value="HRDC"/>
    <property type="match status" value="1"/>
</dbReference>
<dbReference type="InterPro" id="IPR029491">
    <property type="entry name" value="Helicase_HTH"/>
</dbReference>
<accession>A0A183G1K8</accession>
<dbReference type="InterPro" id="IPR002121">
    <property type="entry name" value="HRDC_dom"/>
</dbReference>
<reference evidence="6" key="2">
    <citation type="submission" date="2019-09" db="UniProtKB">
        <authorList>
            <consortium name="WormBaseParasite"/>
        </authorList>
    </citation>
    <scope>IDENTIFICATION</scope>
</reference>
<dbReference type="OrthoDB" id="10013439at2759"/>
<dbReference type="Pfam" id="PF00570">
    <property type="entry name" value="HRDC"/>
    <property type="match status" value="1"/>
</dbReference>
<dbReference type="GO" id="GO:0006281">
    <property type="term" value="P:DNA repair"/>
    <property type="evidence" value="ECO:0007669"/>
    <property type="project" value="InterPro"/>
</dbReference>
<dbReference type="InterPro" id="IPR036388">
    <property type="entry name" value="WH-like_DNA-bd_sf"/>
</dbReference>
<dbReference type="GO" id="GO:0000166">
    <property type="term" value="F:nucleotide binding"/>
    <property type="evidence" value="ECO:0007669"/>
    <property type="project" value="InterPro"/>
</dbReference>
<evidence type="ECO:0000313" key="5">
    <source>
        <dbReference type="Proteomes" id="UP000050761"/>
    </source>
</evidence>
<dbReference type="InterPro" id="IPR036390">
    <property type="entry name" value="WH_DNA-bd_sf"/>
</dbReference>
<feature type="domain" description="HRDC" evidence="3">
    <location>
        <begin position="156"/>
        <end position="236"/>
    </location>
</feature>
<evidence type="ECO:0000256" key="2">
    <source>
        <dbReference type="ARBA" id="ARBA00034808"/>
    </source>
</evidence>
<name>A0A183G1K8_HELPZ</name>
<dbReference type="InterPro" id="IPR044876">
    <property type="entry name" value="HRDC_dom_sf"/>
</dbReference>
<dbReference type="AlphaFoldDB" id="A0A183G1K8"/>
<dbReference type="Gene3D" id="1.10.150.80">
    <property type="entry name" value="HRDC domain"/>
    <property type="match status" value="1"/>
</dbReference>
<dbReference type="GO" id="GO:0003676">
    <property type="term" value="F:nucleic acid binding"/>
    <property type="evidence" value="ECO:0007669"/>
    <property type="project" value="InterPro"/>
</dbReference>
<accession>A0A3P7ZIA6</accession>
<evidence type="ECO:0000259" key="3">
    <source>
        <dbReference type="PROSITE" id="PS50967"/>
    </source>
</evidence>
<evidence type="ECO:0000313" key="4">
    <source>
        <dbReference type="EMBL" id="VDP01737.1"/>
    </source>
</evidence>
<dbReference type="InterPro" id="IPR010997">
    <property type="entry name" value="HRDC-like_sf"/>
</dbReference>
<reference evidence="4 5" key="1">
    <citation type="submission" date="2018-11" db="EMBL/GenBank/DDBJ databases">
        <authorList>
            <consortium name="Pathogen Informatics"/>
        </authorList>
    </citation>
    <scope>NUCLEOTIDE SEQUENCE [LARGE SCALE GENOMIC DNA]</scope>
</reference>
<organism evidence="5 6">
    <name type="scientific">Heligmosomoides polygyrus</name>
    <name type="common">Parasitic roundworm</name>
    <dbReference type="NCBI Taxonomy" id="6339"/>
    <lineage>
        <taxon>Eukaryota</taxon>
        <taxon>Metazoa</taxon>
        <taxon>Ecdysozoa</taxon>
        <taxon>Nematoda</taxon>
        <taxon>Chromadorea</taxon>
        <taxon>Rhabditida</taxon>
        <taxon>Rhabditina</taxon>
        <taxon>Rhabditomorpha</taxon>
        <taxon>Strongyloidea</taxon>
        <taxon>Heligmosomidae</taxon>
        <taxon>Heligmosomoides</taxon>
    </lineage>
</organism>
<evidence type="ECO:0000256" key="1">
    <source>
        <dbReference type="ARBA" id="ARBA00034617"/>
    </source>
</evidence>
<dbReference type="Pfam" id="PF09382">
    <property type="entry name" value="RQC"/>
    <property type="match status" value="1"/>
</dbReference>
<dbReference type="Proteomes" id="UP000050761">
    <property type="component" value="Unassembled WGS sequence"/>
</dbReference>
<dbReference type="EMBL" id="UZAH01028687">
    <property type="protein sequence ID" value="VDP01737.1"/>
    <property type="molecule type" value="Genomic_DNA"/>
</dbReference>
<dbReference type="PROSITE" id="PS50967">
    <property type="entry name" value="HRDC"/>
    <property type="match status" value="1"/>
</dbReference>
<proteinExistence type="predicted"/>
<keyword evidence="5" id="KW-1185">Reference proteome</keyword>
<evidence type="ECO:0000313" key="6">
    <source>
        <dbReference type="WBParaSite" id="HPBE_0001509101-mRNA-1"/>
    </source>
</evidence>
<dbReference type="WBParaSite" id="HPBE_0001509101-mRNA-1">
    <property type="protein sequence ID" value="HPBE_0001509101-mRNA-1"/>
    <property type="gene ID" value="HPBE_0001509101"/>
</dbReference>
<dbReference type="SUPFAM" id="SSF47819">
    <property type="entry name" value="HRDC-like"/>
    <property type="match status" value="1"/>
</dbReference>